<dbReference type="EMBL" id="SGIT01000001">
    <property type="protein sequence ID" value="RZF62869.1"/>
    <property type="molecule type" value="Genomic_DNA"/>
</dbReference>
<dbReference type="Pfam" id="PF07715">
    <property type="entry name" value="Plug"/>
    <property type="match status" value="1"/>
</dbReference>
<dbReference type="FunFam" id="2.170.130.10:FF:000003">
    <property type="entry name" value="SusC/RagA family TonB-linked outer membrane protein"/>
    <property type="match status" value="1"/>
</dbReference>
<accession>A0A4Q6Y0W6</accession>
<evidence type="ECO:0000259" key="8">
    <source>
        <dbReference type="Pfam" id="PF07715"/>
    </source>
</evidence>
<comment type="subcellular location">
    <subcellularLocation>
        <location evidence="1 7">Cell outer membrane</location>
        <topology evidence="1 7">Multi-pass membrane protein</topology>
    </subcellularLocation>
</comment>
<keyword evidence="10" id="KW-1185">Reference proteome</keyword>
<keyword evidence="4 7" id="KW-0812">Transmembrane</keyword>
<keyword evidence="5 7" id="KW-0472">Membrane</keyword>
<comment type="caution">
    <text evidence="9">The sequence shown here is derived from an EMBL/GenBank/DDBJ whole genome shotgun (WGS) entry which is preliminary data.</text>
</comment>
<dbReference type="InterPro" id="IPR012910">
    <property type="entry name" value="Plug_dom"/>
</dbReference>
<dbReference type="Gene3D" id="2.170.130.10">
    <property type="entry name" value="TonB-dependent receptor, plug domain"/>
    <property type="match status" value="1"/>
</dbReference>
<name>A0A4Q6Y0W6_9SPHI</name>
<dbReference type="Gene3D" id="2.40.170.20">
    <property type="entry name" value="TonB-dependent receptor, beta-barrel domain"/>
    <property type="match status" value="1"/>
</dbReference>
<organism evidence="9 10">
    <name type="scientific">Sphingobacterium corticibacterium</name>
    <dbReference type="NCBI Taxonomy" id="2484746"/>
    <lineage>
        <taxon>Bacteria</taxon>
        <taxon>Pseudomonadati</taxon>
        <taxon>Bacteroidota</taxon>
        <taxon>Sphingobacteriia</taxon>
        <taxon>Sphingobacteriales</taxon>
        <taxon>Sphingobacteriaceae</taxon>
        <taxon>Sphingobacterium</taxon>
    </lineage>
</organism>
<sequence>MAIILKNQNLTWTLSDKTIVIAPSPKVTLSKTAPQQSISGQVVDENNQPVAGATIAVRGDDKKVTTDASGTFVINTDITDPLLIVSYIGYETSEVKAANLKGEKIIQLSPSENILEETVVVGYGTQKKVNLTGSVASINFEDVANAPIANPTNMLQGRLPGMVLTNNGAQAGKDSPEIRIRGIGTLSDNNNPMVLIDGIESTVSQIADIAPHDIENVTVLKDAASASIYGVRAANGVILITTKRGKAQQTQISYAGNYVVQQPNIMTDYLDAREWAAAFNEAKGAEVYTSEMIQKITDGTDPDHFANTDWLDEMFRTAGMHHHHLSVNGGNENSRFMISGQYMDQDGIMLNTGNNRYGFRSNVDSKLGRLNVGLNLSGSKQDIQEPITEVSGEGLMRMITWFTRPTVPVRYANGHYGYVDGTSLSHTIFKNPIESLHLGNKTFENTRFDGKIFAGIEIVKNLSFQSNLGYKIFRQDISTFSPRTAIYNAEGDLLMRNQTNSLNDYSEKSTTLLNENILTYHYEQSAHRLDILAGHSTQLSRTDLGSAYIQNFPTDNIYEIDAGTLNPAVTGSAYETALQSFFGRINYNYDSKYLLELNVRHDGSSRMPREHRYGTFPSVSAGWNIDREPFMENVAFISNLKLRGSWGMLGNQEIGNYAFSQALQVGGNYYFGDVLSTGLRKTELANDKIKWETTRITDIGLDLTLFSNKFSFSFDWFNKQTSDILLRLAMAPSFLGSLSAPYQNAGRVQNKGWELVSVYTDGKNDFKWNVGLNLSAVRNKIIDNRGIDNYGTNTINREGNPINAYYGLVAVGLYRTADDLNRTTNVNGTEKTITQFDTAPELGDIMYLDVNQDGNINDSDRAIIGNPFPKLEYGFNVGLQYKNIGFSMFWQGIGGLDRFNWEQTTISNGGNLTKRWLDRYNEENINGSMPRLGSPFNDRYSSFWLTKGDYLRLKSLEIGYDLDASLAQKIGASKLRMFLAGTNLLTFSDIKEYDPEKASWDMRNDVHPNTKTYSFGINLTF</sequence>
<dbReference type="InterPro" id="IPR023996">
    <property type="entry name" value="TonB-dep_OMP_SusC/RagA"/>
</dbReference>
<keyword evidence="9" id="KW-0675">Receptor</keyword>
<dbReference type="OrthoDB" id="600887at2"/>
<dbReference type="InterPro" id="IPR023997">
    <property type="entry name" value="TonB-dep_OMP_SusC/RagA_CS"/>
</dbReference>
<gene>
    <name evidence="9" type="ORF">EWE74_02030</name>
</gene>
<proteinExistence type="inferred from homology"/>
<dbReference type="InterPro" id="IPR008969">
    <property type="entry name" value="CarboxyPept-like_regulatory"/>
</dbReference>
<evidence type="ECO:0000256" key="2">
    <source>
        <dbReference type="ARBA" id="ARBA00022448"/>
    </source>
</evidence>
<dbReference type="AlphaFoldDB" id="A0A4Q6Y0W6"/>
<dbReference type="InterPro" id="IPR037066">
    <property type="entry name" value="Plug_dom_sf"/>
</dbReference>
<dbReference type="Pfam" id="PF13715">
    <property type="entry name" value="CarbopepD_reg_2"/>
    <property type="match status" value="1"/>
</dbReference>
<dbReference type="GO" id="GO:0009279">
    <property type="term" value="C:cell outer membrane"/>
    <property type="evidence" value="ECO:0007669"/>
    <property type="project" value="UniProtKB-SubCell"/>
</dbReference>
<feature type="domain" description="TonB-dependent receptor plug" evidence="8">
    <location>
        <begin position="128"/>
        <end position="237"/>
    </location>
</feature>
<evidence type="ECO:0000256" key="3">
    <source>
        <dbReference type="ARBA" id="ARBA00022452"/>
    </source>
</evidence>
<dbReference type="Proteomes" id="UP000292855">
    <property type="component" value="Unassembled WGS sequence"/>
</dbReference>
<evidence type="ECO:0000256" key="5">
    <source>
        <dbReference type="ARBA" id="ARBA00023136"/>
    </source>
</evidence>
<keyword evidence="6 7" id="KW-0998">Cell outer membrane</keyword>
<dbReference type="NCBIfam" id="TIGR04056">
    <property type="entry name" value="OMP_RagA_SusC"/>
    <property type="match status" value="1"/>
</dbReference>
<keyword evidence="3 7" id="KW-1134">Transmembrane beta strand</keyword>
<evidence type="ECO:0000256" key="7">
    <source>
        <dbReference type="PROSITE-ProRule" id="PRU01360"/>
    </source>
</evidence>
<keyword evidence="2 7" id="KW-0813">Transport</keyword>
<dbReference type="InterPro" id="IPR036942">
    <property type="entry name" value="Beta-barrel_TonB_sf"/>
</dbReference>
<reference evidence="9 10" key="1">
    <citation type="submission" date="2019-02" db="EMBL/GenBank/DDBJ databases">
        <authorList>
            <person name="Li Y."/>
        </authorList>
    </citation>
    <scope>NUCLEOTIDE SEQUENCE [LARGE SCALE GENOMIC DNA]</scope>
    <source>
        <strain evidence="9 10">30C10-4-7</strain>
    </source>
</reference>
<protein>
    <submittedName>
        <fullName evidence="9">TonB-dependent receptor</fullName>
    </submittedName>
</protein>
<evidence type="ECO:0000256" key="6">
    <source>
        <dbReference type="ARBA" id="ARBA00023237"/>
    </source>
</evidence>
<dbReference type="NCBIfam" id="TIGR04057">
    <property type="entry name" value="SusC_RagA_signa"/>
    <property type="match status" value="1"/>
</dbReference>
<dbReference type="Gene3D" id="2.60.40.1120">
    <property type="entry name" value="Carboxypeptidase-like, regulatory domain"/>
    <property type="match status" value="1"/>
</dbReference>
<evidence type="ECO:0000256" key="4">
    <source>
        <dbReference type="ARBA" id="ARBA00022692"/>
    </source>
</evidence>
<comment type="similarity">
    <text evidence="7">Belongs to the TonB-dependent receptor family.</text>
</comment>
<dbReference type="SUPFAM" id="SSF56935">
    <property type="entry name" value="Porins"/>
    <property type="match status" value="1"/>
</dbReference>
<dbReference type="InterPro" id="IPR039426">
    <property type="entry name" value="TonB-dep_rcpt-like"/>
</dbReference>
<evidence type="ECO:0000313" key="10">
    <source>
        <dbReference type="Proteomes" id="UP000292855"/>
    </source>
</evidence>
<evidence type="ECO:0000313" key="9">
    <source>
        <dbReference type="EMBL" id="RZF62869.1"/>
    </source>
</evidence>
<dbReference type="PROSITE" id="PS52016">
    <property type="entry name" value="TONB_DEPENDENT_REC_3"/>
    <property type="match status" value="1"/>
</dbReference>
<dbReference type="SUPFAM" id="SSF49464">
    <property type="entry name" value="Carboxypeptidase regulatory domain-like"/>
    <property type="match status" value="1"/>
</dbReference>
<evidence type="ECO:0000256" key="1">
    <source>
        <dbReference type="ARBA" id="ARBA00004571"/>
    </source>
</evidence>